<dbReference type="KEGG" id="doe:DENOEST_2157"/>
<accession>A0A6S6Y9Q9</accession>
<keyword evidence="2" id="KW-1185">Reference proteome</keyword>
<dbReference type="EMBL" id="LR778301">
    <property type="protein sequence ID" value="CAB1369322.1"/>
    <property type="molecule type" value="Genomic_DNA"/>
</dbReference>
<dbReference type="OrthoDB" id="7033449at2"/>
<gene>
    <name evidence="1" type="ORF">DENOEST_2157</name>
</gene>
<proteinExistence type="predicted"/>
<evidence type="ECO:0000313" key="2">
    <source>
        <dbReference type="Proteomes" id="UP000515733"/>
    </source>
</evidence>
<dbReference type="SUPFAM" id="SSF88723">
    <property type="entry name" value="PIN domain-like"/>
    <property type="match status" value="1"/>
</dbReference>
<dbReference type="AlphaFoldDB" id="A0A6S6Y9Q9"/>
<organism evidence="1 2">
    <name type="scientific">Denitratisoma oestradiolicum</name>
    <dbReference type="NCBI Taxonomy" id="311182"/>
    <lineage>
        <taxon>Bacteria</taxon>
        <taxon>Pseudomonadati</taxon>
        <taxon>Pseudomonadota</taxon>
        <taxon>Betaproteobacteria</taxon>
        <taxon>Nitrosomonadales</taxon>
        <taxon>Sterolibacteriaceae</taxon>
        <taxon>Denitratisoma</taxon>
    </lineage>
</organism>
<name>A0A6S6Y9Q9_9PROT</name>
<reference evidence="1 2" key="1">
    <citation type="submission" date="2020-03" db="EMBL/GenBank/DDBJ databases">
        <authorList>
            <consortium name="Genoscope - CEA"/>
            <person name="William W."/>
        </authorList>
    </citation>
    <scope>NUCLEOTIDE SEQUENCE [LARGE SCALE GENOMIC DNA]</scope>
    <source>
        <strain evidence="2">DSM 16959</strain>
    </source>
</reference>
<sequence>MPLVVRAKIVDIRADTPKDSDVFLVDTNAWYWLSYPRASVDLSTSQALYPSYLKAAITAKSTLHCYGLTFAELAHNIEKAEREIYANRASKTIGTKEFRYEYQNERRKVVKVIADTWADVLDTSTMLDLDMNSGFMQSALTLFPSVGLDGYDLFMAEAALKAGVTQIVTDDGDYATVQGLTIFTANQKVIQAATTAGKLVTR</sequence>
<dbReference type="InterPro" id="IPR029060">
    <property type="entry name" value="PIN-like_dom_sf"/>
</dbReference>
<dbReference type="Proteomes" id="UP000515733">
    <property type="component" value="Chromosome"/>
</dbReference>
<dbReference type="RefSeq" id="WP_145770870.1">
    <property type="nucleotide sequence ID" value="NZ_LR778301.1"/>
</dbReference>
<evidence type="ECO:0000313" key="1">
    <source>
        <dbReference type="EMBL" id="CAB1369322.1"/>
    </source>
</evidence>
<dbReference type="Gene3D" id="3.40.50.1010">
    <property type="entry name" value="5'-nuclease"/>
    <property type="match status" value="1"/>
</dbReference>
<protein>
    <submittedName>
        <fullName evidence="1">Uncharacterized protein</fullName>
    </submittedName>
</protein>